<feature type="non-terminal residue" evidence="4">
    <location>
        <position position="165"/>
    </location>
</feature>
<keyword evidence="2" id="KW-0732">Signal</keyword>
<dbReference type="OrthoDB" id="1718299at2759"/>
<dbReference type="OMA" id="FQVSHRI"/>
<dbReference type="GO" id="GO:0007165">
    <property type="term" value="P:signal transduction"/>
    <property type="evidence" value="ECO:0007669"/>
    <property type="project" value="InterPro"/>
</dbReference>
<keyword evidence="1" id="KW-0520">NAD</keyword>
<evidence type="ECO:0000313" key="5">
    <source>
        <dbReference type="Proteomes" id="UP000000226"/>
    </source>
</evidence>
<dbReference type="Gramene" id="ESW07458">
    <property type="protein sequence ID" value="ESW07458"/>
    <property type="gene ID" value="PHAVU_010G131700g"/>
</dbReference>
<feature type="domain" description="TIR" evidence="3">
    <location>
        <begin position="20"/>
        <end position="165"/>
    </location>
</feature>
<dbReference type="Pfam" id="PF01582">
    <property type="entry name" value="TIR"/>
    <property type="match status" value="1"/>
</dbReference>
<reference evidence="5" key="1">
    <citation type="journal article" date="2014" name="Nat. Genet.">
        <title>A reference genome for common bean and genome-wide analysis of dual domestications.</title>
        <authorList>
            <person name="Schmutz J."/>
            <person name="McClean P.E."/>
            <person name="Mamidi S."/>
            <person name="Wu G.A."/>
            <person name="Cannon S.B."/>
            <person name="Grimwood J."/>
            <person name="Jenkins J."/>
            <person name="Shu S."/>
            <person name="Song Q."/>
            <person name="Chavarro C."/>
            <person name="Torres-Torres M."/>
            <person name="Geffroy V."/>
            <person name="Moghaddam S.M."/>
            <person name="Gao D."/>
            <person name="Abernathy B."/>
            <person name="Barry K."/>
            <person name="Blair M."/>
            <person name="Brick M.A."/>
            <person name="Chovatia M."/>
            <person name="Gepts P."/>
            <person name="Goodstein D.M."/>
            <person name="Gonzales M."/>
            <person name="Hellsten U."/>
            <person name="Hyten D.L."/>
            <person name="Jia G."/>
            <person name="Kelly J.D."/>
            <person name="Kudrna D."/>
            <person name="Lee R."/>
            <person name="Richard M.M."/>
            <person name="Miklas P.N."/>
            <person name="Osorno J.M."/>
            <person name="Rodrigues J."/>
            <person name="Thareau V."/>
            <person name="Urrea C.A."/>
            <person name="Wang M."/>
            <person name="Yu Y."/>
            <person name="Zhang M."/>
            <person name="Wing R.A."/>
            <person name="Cregan P.B."/>
            <person name="Rokhsar D.S."/>
            <person name="Jackson S.A."/>
        </authorList>
    </citation>
    <scope>NUCLEOTIDE SEQUENCE [LARGE SCALE GENOMIC DNA]</scope>
    <source>
        <strain evidence="5">cv. G19833</strain>
    </source>
</reference>
<sequence length="165" mass="19217">MCFQVSHRIKYVVFICLVFVTSSTCSNHTSQIKVRCFLSHLIEAFSQKQIAFFADDNIQKREDLYEALLGAIEESLISLVIFSENYASSRWCLLELEKILECRRKNGQIAVPIFYKVDPSDVRHQRRSYGDAFVKHERNYSFTVQRWRSTLSESANLSGFHSSIF</sequence>
<evidence type="ECO:0000259" key="3">
    <source>
        <dbReference type="PROSITE" id="PS50104"/>
    </source>
</evidence>
<dbReference type="PANTHER" id="PTHR32009:SF110">
    <property type="entry name" value="DISEASE RESISTANCE PROTEIN (TIR-NBS-LRR CLASS)"/>
    <property type="match status" value="1"/>
</dbReference>
<keyword evidence="5" id="KW-1185">Reference proteome</keyword>
<dbReference type="InterPro" id="IPR000157">
    <property type="entry name" value="TIR_dom"/>
</dbReference>
<dbReference type="SMR" id="V7AS58"/>
<dbReference type="PROSITE" id="PS50104">
    <property type="entry name" value="TIR"/>
    <property type="match status" value="1"/>
</dbReference>
<dbReference type="InterPro" id="IPR035897">
    <property type="entry name" value="Toll_tir_struct_dom_sf"/>
</dbReference>
<feature type="signal peptide" evidence="2">
    <location>
        <begin position="1"/>
        <end position="25"/>
    </location>
</feature>
<evidence type="ECO:0000256" key="2">
    <source>
        <dbReference type="SAM" id="SignalP"/>
    </source>
</evidence>
<protein>
    <recommendedName>
        <fullName evidence="3">TIR domain-containing protein</fullName>
    </recommendedName>
</protein>
<dbReference type="AlphaFoldDB" id="V7AS58"/>
<organism evidence="4 5">
    <name type="scientific">Phaseolus vulgaris</name>
    <name type="common">Kidney bean</name>
    <name type="synonym">French bean</name>
    <dbReference type="NCBI Taxonomy" id="3885"/>
    <lineage>
        <taxon>Eukaryota</taxon>
        <taxon>Viridiplantae</taxon>
        <taxon>Streptophyta</taxon>
        <taxon>Embryophyta</taxon>
        <taxon>Tracheophyta</taxon>
        <taxon>Spermatophyta</taxon>
        <taxon>Magnoliopsida</taxon>
        <taxon>eudicotyledons</taxon>
        <taxon>Gunneridae</taxon>
        <taxon>Pentapetalae</taxon>
        <taxon>rosids</taxon>
        <taxon>fabids</taxon>
        <taxon>Fabales</taxon>
        <taxon>Fabaceae</taxon>
        <taxon>Papilionoideae</taxon>
        <taxon>50 kb inversion clade</taxon>
        <taxon>NPAAA clade</taxon>
        <taxon>indigoferoid/millettioid clade</taxon>
        <taxon>Phaseoleae</taxon>
        <taxon>Phaseolus</taxon>
    </lineage>
</organism>
<dbReference type="SMART" id="SM00255">
    <property type="entry name" value="TIR"/>
    <property type="match status" value="1"/>
</dbReference>
<accession>V7AS58</accession>
<dbReference type="EMBL" id="CM002297">
    <property type="protein sequence ID" value="ESW07458.1"/>
    <property type="molecule type" value="Genomic_DNA"/>
</dbReference>
<proteinExistence type="predicted"/>
<dbReference type="Proteomes" id="UP000000226">
    <property type="component" value="Chromosome 10"/>
</dbReference>
<evidence type="ECO:0000256" key="1">
    <source>
        <dbReference type="ARBA" id="ARBA00023027"/>
    </source>
</evidence>
<name>V7AS58_PHAVU</name>
<gene>
    <name evidence="4" type="ORF">PHAVU_010G131700g</name>
</gene>
<dbReference type="PANTHER" id="PTHR32009">
    <property type="entry name" value="TMV RESISTANCE PROTEIN N-LIKE"/>
    <property type="match status" value="1"/>
</dbReference>
<dbReference type="Gene3D" id="3.40.50.10140">
    <property type="entry name" value="Toll/interleukin-1 receptor homology (TIR) domain"/>
    <property type="match status" value="1"/>
</dbReference>
<evidence type="ECO:0000313" key="4">
    <source>
        <dbReference type="EMBL" id="ESW07458.1"/>
    </source>
</evidence>
<feature type="chain" id="PRO_5004753692" description="TIR domain-containing protein" evidence="2">
    <location>
        <begin position="26"/>
        <end position="165"/>
    </location>
</feature>
<dbReference type="SUPFAM" id="SSF52200">
    <property type="entry name" value="Toll/Interleukin receptor TIR domain"/>
    <property type="match status" value="1"/>
</dbReference>